<dbReference type="RefSeq" id="XP_064472671.1">
    <property type="nucleotide sequence ID" value="XM_064616601.1"/>
</dbReference>
<dbReference type="EMBL" id="GGLE01004174">
    <property type="protein sequence ID" value="MBY08300.1"/>
    <property type="molecule type" value="Transcribed_RNA"/>
</dbReference>
<sequence length="142" mass="16827">MAKSLRSKWKRKMRAKKRERYAVKELARLKTVVESAKKTDVDMSDICQVVTIKQITQRRSRKEASEVEHEANDDETGEERSEDKTEEATGAMEVDVQKKKYDRRTMKDKDGQYPVWMNQREIHRIKARLGKGTRKGKRKQTW</sequence>
<dbReference type="PANTHER" id="PTHR34253">
    <property type="entry name" value="PROTEIN LLP HOMOLOG"/>
    <property type="match status" value="1"/>
</dbReference>
<dbReference type="AlphaFoldDB" id="A0A2R5LFJ8"/>
<evidence type="ECO:0000256" key="1">
    <source>
        <dbReference type="ARBA" id="ARBA00034118"/>
    </source>
</evidence>
<feature type="region of interest" description="Disordered" evidence="2">
    <location>
        <begin position="54"/>
        <end position="106"/>
    </location>
</feature>
<dbReference type="GO" id="GO:0003723">
    <property type="term" value="F:RNA binding"/>
    <property type="evidence" value="ECO:0007669"/>
    <property type="project" value="TreeGrafter"/>
</dbReference>
<protein>
    <submittedName>
        <fullName evidence="3">Uncharacterized protein</fullName>
    </submittedName>
</protein>
<name>A0A2R5LFJ8_9ACAR</name>
<feature type="compositionally biased region" description="Basic and acidic residues" evidence="2">
    <location>
        <begin position="78"/>
        <end position="87"/>
    </location>
</feature>
<organism evidence="3">
    <name type="scientific">Ornithodoros turicata</name>
    <dbReference type="NCBI Taxonomy" id="34597"/>
    <lineage>
        <taxon>Eukaryota</taxon>
        <taxon>Metazoa</taxon>
        <taxon>Ecdysozoa</taxon>
        <taxon>Arthropoda</taxon>
        <taxon>Chelicerata</taxon>
        <taxon>Arachnida</taxon>
        <taxon>Acari</taxon>
        <taxon>Parasitiformes</taxon>
        <taxon>Ixodida</taxon>
        <taxon>Ixodoidea</taxon>
        <taxon>Argasidae</taxon>
        <taxon>Ornithodorinae</taxon>
        <taxon>Ornithodoros</taxon>
    </lineage>
</organism>
<dbReference type="KEGG" id="oti:135387379"/>
<accession>A0A2R5LFJ8</accession>
<dbReference type="PANTHER" id="PTHR34253:SF1">
    <property type="entry name" value="PROTEIN LLP HOMOLOG"/>
    <property type="match status" value="1"/>
</dbReference>
<dbReference type="GO" id="GO:0005730">
    <property type="term" value="C:nucleolus"/>
    <property type="evidence" value="ECO:0007669"/>
    <property type="project" value="TreeGrafter"/>
</dbReference>
<dbReference type="GO" id="GO:0001099">
    <property type="term" value="F:basal RNA polymerase II transcription machinery binding"/>
    <property type="evidence" value="ECO:0007669"/>
    <property type="project" value="TreeGrafter"/>
</dbReference>
<reference evidence="3" key="1">
    <citation type="submission" date="2018-03" db="EMBL/GenBank/DDBJ databases">
        <title>The relapsing fever spirochete Borrelia turicatae persists in the highly oxidative environment of its soft-bodied tick vector.</title>
        <authorList>
            <person name="Bourret T.J."/>
            <person name="Boyle W.K."/>
            <person name="Valenzuela J.G."/>
            <person name="Oliveira F."/>
            <person name="Lopez J.E."/>
        </authorList>
    </citation>
    <scope>NUCLEOTIDE SEQUENCE</scope>
    <source>
        <strain evidence="3">Kansas strain/isolate</strain>
        <tissue evidence="3">Salivary glands</tissue>
    </source>
</reference>
<evidence type="ECO:0000313" key="3">
    <source>
        <dbReference type="EMBL" id="MBY08300.1"/>
    </source>
</evidence>
<proteinExistence type="inferred from homology"/>
<feature type="compositionally biased region" description="Basic and acidic residues" evidence="2">
    <location>
        <begin position="95"/>
        <end position="106"/>
    </location>
</feature>
<dbReference type="Pfam" id="PF10169">
    <property type="entry name" value="LLPH"/>
    <property type="match status" value="1"/>
</dbReference>
<comment type="similarity">
    <text evidence="1">Belongs to the learning-associated protein family.</text>
</comment>
<evidence type="ECO:0000256" key="2">
    <source>
        <dbReference type="SAM" id="MobiDB-lite"/>
    </source>
</evidence>
<dbReference type="GO" id="GO:0097484">
    <property type="term" value="P:dendrite extension"/>
    <property type="evidence" value="ECO:0007669"/>
    <property type="project" value="TreeGrafter"/>
</dbReference>
<dbReference type="GeneID" id="135387379"/>
<dbReference type="InterPro" id="IPR018784">
    <property type="entry name" value="LLPH-like"/>
</dbReference>